<dbReference type="PANTHER" id="PTHR43377">
    <property type="entry name" value="BILIVERDIN REDUCTASE A"/>
    <property type="match status" value="1"/>
</dbReference>
<protein>
    <submittedName>
        <fullName evidence="4">DUF1009 domain-containing protein</fullName>
    </submittedName>
</protein>
<feature type="domain" description="Gfo/Idh/MocA-like oxidoreductase N-terminal" evidence="2">
    <location>
        <begin position="81"/>
        <end position="197"/>
    </location>
</feature>
<dbReference type="Pfam" id="PF01408">
    <property type="entry name" value="GFO_IDH_MocA"/>
    <property type="match status" value="1"/>
</dbReference>
<dbReference type="InterPro" id="IPR036291">
    <property type="entry name" value="NAD(P)-bd_dom_sf"/>
</dbReference>
<accession>A0A4V1ES16</accession>
<sequence length="401" mass="43960">MKDVKAKVLAVEAGRTLIFDLEETVAEADRAGITIVARKGGEAPVEPEVTAEPAGKDAGRGSAEKPLPRVFVTCERAPDAVRVGVVGVGYLGFFHAQKYAGLPSANLVGVADINRSRAEEVAKAVQTQAYTSHRELLGRVDAVSIATPTPEHYAIARDFLEAGVHVLVEKPMTPSLAEADDLVALARRKQRVLQVGHLERFNPAFRTVAPHIRHPMFIEAHRLALFNERGIEVNVVLDLMIHDIDIALHLVRSPVVKISASGVPVLTALPDIANVRIEFANRAVANLTASRISVKNLRRIRIFQADCYLVADYGIRRAFMYRKEPDLEESGFPEISAEELEVEERDALEEEIGAFIESVRSGCPPCVDGEQGRNALAVALEISRQIQESIQALWRKSEARP</sequence>
<dbReference type="Pfam" id="PF22725">
    <property type="entry name" value="GFO_IDH_MocA_C3"/>
    <property type="match status" value="1"/>
</dbReference>
<evidence type="ECO:0000313" key="5">
    <source>
        <dbReference type="Proteomes" id="UP000298602"/>
    </source>
</evidence>
<feature type="compositionally biased region" description="Low complexity" evidence="1">
    <location>
        <begin position="42"/>
        <end position="53"/>
    </location>
</feature>
<dbReference type="PANTHER" id="PTHR43377:SF1">
    <property type="entry name" value="BILIVERDIN REDUCTASE A"/>
    <property type="match status" value="1"/>
</dbReference>
<feature type="domain" description="GFO/IDH/MocA-like oxidoreductase" evidence="3">
    <location>
        <begin position="234"/>
        <end position="303"/>
    </location>
</feature>
<name>A0A4V1ES16_9BACT</name>
<organism evidence="4 5">
    <name type="scientific">Desulfoglaeba alkanexedens ALDC</name>
    <dbReference type="NCBI Taxonomy" id="980445"/>
    <lineage>
        <taxon>Bacteria</taxon>
        <taxon>Pseudomonadati</taxon>
        <taxon>Thermodesulfobacteriota</taxon>
        <taxon>Syntrophobacteria</taxon>
        <taxon>Syntrophobacterales</taxon>
        <taxon>Syntrophobacteraceae</taxon>
        <taxon>Desulfoglaeba</taxon>
    </lineage>
</organism>
<evidence type="ECO:0000313" key="4">
    <source>
        <dbReference type="EMBL" id="QCQ23571.1"/>
    </source>
</evidence>
<dbReference type="Gene3D" id="3.40.140.80">
    <property type="match status" value="1"/>
</dbReference>
<reference evidence="4 5" key="2">
    <citation type="submission" date="2019-05" db="EMBL/GenBank/DDBJ databases">
        <authorList>
            <person name="Suflita J.M."/>
            <person name="Marks C.R."/>
        </authorList>
    </citation>
    <scope>NUCLEOTIDE SEQUENCE [LARGE SCALE GENOMIC DNA]</scope>
    <source>
        <strain evidence="4 5">ALDC</strain>
    </source>
</reference>
<dbReference type="SUPFAM" id="SSF51735">
    <property type="entry name" value="NAD(P)-binding Rossmann-fold domains"/>
    <property type="match status" value="1"/>
</dbReference>
<dbReference type="InterPro" id="IPR000683">
    <property type="entry name" value="Gfo/Idh/MocA-like_OxRdtase_N"/>
</dbReference>
<evidence type="ECO:0000259" key="3">
    <source>
        <dbReference type="Pfam" id="PF22725"/>
    </source>
</evidence>
<dbReference type="InterPro" id="IPR051450">
    <property type="entry name" value="Gfo/Idh/MocA_Oxidoreductases"/>
</dbReference>
<gene>
    <name evidence="4" type="ORF">FDQ92_13035</name>
</gene>
<dbReference type="Gene3D" id="3.40.50.720">
    <property type="entry name" value="NAD(P)-binding Rossmann-like Domain"/>
    <property type="match status" value="1"/>
</dbReference>
<dbReference type="AlphaFoldDB" id="A0A4V1ES16"/>
<feature type="region of interest" description="Disordered" evidence="1">
    <location>
        <begin position="42"/>
        <end position="62"/>
    </location>
</feature>
<proteinExistence type="predicted"/>
<reference evidence="4 5" key="1">
    <citation type="submission" date="2019-05" db="EMBL/GenBank/DDBJ databases">
        <title>The Complete Genome Sequence of the n-alkane-degrading Desulfoglaeba alkanexedens ALDC reveals multiple alkylsuccinate synthase gene clusters.</title>
        <authorList>
            <person name="Callaghan A.V."/>
            <person name="Davidova I.A."/>
            <person name="Duncan K.E."/>
            <person name="Morris B."/>
            <person name="McInerney M.J."/>
        </authorList>
    </citation>
    <scope>NUCLEOTIDE SEQUENCE [LARGE SCALE GENOMIC DNA]</scope>
    <source>
        <strain evidence="4 5">ALDC</strain>
    </source>
</reference>
<evidence type="ECO:0000259" key="2">
    <source>
        <dbReference type="Pfam" id="PF01408"/>
    </source>
</evidence>
<evidence type="ECO:0000256" key="1">
    <source>
        <dbReference type="SAM" id="MobiDB-lite"/>
    </source>
</evidence>
<keyword evidence="5" id="KW-1185">Reference proteome</keyword>
<dbReference type="Proteomes" id="UP000298602">
    <property type="component" value="Chromosome"/>
</dbReference>
<dbReference type="EMBL" id="CP040098">
    <property type="protein sequence ID" value="QCQ23571.1"/>
    <property type="molecule type" value="Genomic_DNA"/>
</dbReference>
<dbReference type="GO" id="GO:0000166">
    <property type="term" value="F:nucleotide binding"/>
    <property type="evidence" value="ECO:0007669"/>
    <property type="project" value="InterPro"/>
</dbReference>
<dbReference type="OrthoDB" id="9782091at2"/>
<dbReference type="SUPFAM" id="SSF55347">
    <property type="entry name" value="Glyceraldehyde-3-phosphate dehydrogenase-like, C-terminal domain"/>
    <property type="match status" value="1"/>
</dbReference>
<dbReference type="Gene3D" id="3.30.360.10">
    <property type="entry name" value="Dihydrodipicolinate Reductase, domain 2"/>
    <property type="match status" value="1"/>
</dbReference>
<dbReference type="InterPro" id="IPR043167">
    <property type="entry name" value="LpxI_C_sf"/>
</dbReference>
<dbReference type="InterPro" id="IPR055170">
    <property type="entry name" value="GFO_IDH_MocA-like_dom"/>
</dbReference>
<dbReference type="KEGG" id="dax:FDQ92_13035"/>